<evidence type="ECO:0000313" key="7">
    <source>
        <dbReference type="EMBL" id="PIY69206.1"/>
    </source>
</evidence>
<dbReference type="InterPro" id="IPR050833">
    <property type="entry name" value="Poly_Biosynth_Transport"/>
</dbReference>
<reference evidence="8" key="1">
    <citation type="submission" date="2017-09" db="EMBL/GenBank/DDBJ databases">
        <title>Depth-based differentiation of microbial function through sediment-hosted aquifers and enrichment of novel symbionts in the deep terrestrial subsurface.</title>
        <authorList>
            <person name="Probst A.J."/>
            <person name="Ladd B."/>
            <person name="Jarett J.K."/>
            <person name="Geller-Mcgrath D.E."/>
            <person name="Sieber C.M.K."/>
            <person name="Emerson J.B."/>
            <person name="Anantharaman K."/>
            <person name="Thomas B.C."/>
            <person name="Malmstrom R."/>
            <person name="Stieglmeier M."/>
            <person name="Klingl A."/>
            <person name="Woyke T."/>
            <person name="Ryan C.M."/>
            <person name="Banfield J.F."/>
        </authorList>
    </citation>
    <scope>NUCLEOTIDE SEQUENCE [LARGE SCALE GENOMIC DNA]</scope>
</reference>
<dbReference type="PANTHER" id="PTHR30250:SF11">
    <property type="entry name" value="O-ANTIGEN TRANSPORTER-RELATED"/>
    <property type="match status" value="1"/>
</dbReference>
<feature type="transmembrane region" description="Helical" evidence="6">
    <location>
        <begin position="405"/>
        <end position="428"/>
    </location>
</feature>
<comment type="subcellular location">
    <subcellularLocation>
        <location evidence="1">Cell membrane</location>
        <topology evidence="1">Multi-pass membrane protein</topology>
    </subcellularLocation>
</comment>
<feature type="transmembrane region" description="Helical" evidence="6">
    <location>
        <begin position="614"/>
        <end position="637"/>
    </location>
</feature>
<protein>
    <recommendedName>
        <fullName evidence="9">Polysaccharide biosynthesis protein C-terminal domain-containing protein</fullName>
    </recommendedName>
</protein>
<keyword evidence="4 6" id="KW-1133">Transmembrane helix</keyword>
<dbReference type="PANTHER" id="PTHR30250">
    <property type="entry name" value="PST FAMILY PREDICTED COLANIC ACID TRANSPORTER"/>
    <property type="match status" value="1"/>
</dbReference>
<feature type="transmembrane region" description="Helical" evidence="6">
    <location>
        <begin position="280"/>
        <end position="305"/>
    </location>
</feature>
<dbReference type="AlphaFoldDB" id="A0A2M7QDB1"/>
<comment type="caution">
    <text evidence="7">The sequence shown here is derived from an EMBL/GenBank/DDBJ whole genome shotgun (WGS) entry which is preliminary data.</text>
</comment>
<accession>A0A2M7QDB1</accession>
<feature type="transmembrane region" description="Helical" evidence="6">
    <location>
        <begin position="448"/>
        <end position="471"/>
    </location>
</feature>
<feature type="transmembrane region" description="Helical" evidence="6">
    <location>
        <begin position="317"/>
        <end position="338"/>
    </location>
</feature>
<sequence length="647" mass="74251">MKIGFVIVLYKTPVHEMVRLKKQIEALGFKDYQIYFIDNTANGHGYAQGVNEGIRRAQKNKCELFIVANADISFEKLSSQDLMEGYKHFDMWGLAMKQQNVVYYGGEIDKWRMSGGLIIVKPTHRFQKADFVCGSLMLIKSELVEKIGFLDESYFMYYEDTEYGYRCNKNGMRAGIDTKHTYLHFEISVHNALKDLWLAKNRLRFLASYGSPFQIIREIIRTPKTLWEEKKLIWNTFQRSSFLVNFFSMNISAFLGKVFNFILFLILIRNLTVAEYGIYTLVWAHVSIFGPLVDFGTTSYGMVYLPSEKKDRINSLFSLRLILSLTIFILTVLLAVVFKYEHKILIYIFFTSFVIFFNMASGTYLILTSIAQKLARTSALSILTNAIMIGGIILSITVFQKVRYMFATIAGFYVLYTLIYSALVSRLIKKIHIFFDYRNWIQIMKKSYIFVLIGFFAGIYFKIDVLMLSFLKGKEAVGVYSSGYKFLEALILIASSYNTVATPILAKGIIDGKQRLRLTVRKHLVLLGIIGFGVVLGTYLIGPYFFPIILKGNFKEAAGVIRIIIWALPFILLNSVFMNLLYVSGRPQMVIGLFITLSVINIVSNLLLIPHFSYIASSYITVGCEITSLFILLYLVFISNRKKILYD</sequence>
<feature type="transmembrane region" description="Helical" evidence="6">
    <location>
        <begin position="558"/>
        <end position="582"/>
    </location>
</feature>
<evidence type="ECO:0000256" key="2">
    <source>
        <dbReference type="ARBA" id="ARBA00022475"/>
    </source>
</evidence>
<dbReference type="Proteomes" id="UP000230108">
    <property type="component" value="Unassembled WGS sequence"/>
</dbReference>
<feature type="transmembrane region" description="Helical" evidence="6">
    <location>
        <begin position="379"/>
        <end position="399"/>
    </location>
</feature>
<dbReference type="InterPro" id="IPR029044">
    <property type="entry name" value="Nucleotide-diphossugar_trans"/>
</dbReference>
<dbReference type="GO" id="GO:0005886">
    <property type="term" value="C:plasma membrane"/>
    <property type="evidence" value="ECO:0007669"/>
    <property type="project" value="UniProtKB-SubCell"/>
</dbReference>
<evidence type="ECO:0000256" key="6">
    <source>
        <dbReference type="SAM" id="Phobius"/>
    </source>
</evidence>
<dbReference type="SUPFAM" id="SSF53448">
    <property type="entry name" value="Nucleotide-diphospho-sugar transferases"/>
    <property type="match status" value="1"/>
</dbReference>
<organism evidence="7 8">
    <name type="scientific">Candidatus Roizmanbacteria bacterium CG_4_10_14_0_8_um_filter_39_9</name>
    <dbReference type="NCBI Taxonomy" id="1974829"/>
    <lineage>
        <taxon>Bacteria</taxon>
        <taxon>Candidatus Roizmaniibacteriota</taxon>
    </lineage>
</organism>
<proteinExistence type="predicted"/>
<keyword evidence="2" id="KW-1003">Cell membrane</keyword>
<gene>
    <name evidence="7" type="ORF">COY90_01940</name>
</gene>
<evidence type="ECO:0000256" key="3">
    <source>
        <dbReference type="ARBA" id="ARBA00022692"/>
    </source>
</evidence>
<dbReference type="CDD" id="cd13128">
    <property type="entry name" value="MATE_Wzx_like"/>
    <property type="match status" value="1"/>
</dbReference>
<feature type="transmembrane region" description="Helical" evidence="6">
    <location>
        <begin position="524"/>
        <end position="546"/>
    </location>
</feature>
<dbReference type="Pfam" id="PF01943">
    <property type="entry name" value="Polysacc_synt"/>
    <property type="match status" value="1"/>
</dbReference>
<keyword evidence="5 6" id="KW-0472">Membrane</keyword>
<name>A0A2M7QDB1_9BACT</name>
<feature type="transmembrane region" description="Helical" evidence="6">
    <location>
        <begin position="589"/>
        <end position="608"/>
    </location>
</feature>
<dbReference type="EMBL" id="PFLF01000043">
    <property type="protein sequence ID" value="PIY69206.1"/>
    <property type="molecule type" value="Genomic_DNA"/>
</dbReference>
<evidence type="ECO:0008006" key="9">
    <source>
        <dbReference type="Google" id="ProtNLM"/>
    </source>
</evidence>
<evidence type="ECO:0000256" key="5">
    <source>
        <dbReference type="ARBA" id="ARBA00023136"/>
    </source>
</evidence>
<evidence type="ECO:0000256" key="1">
    <source>
        <dbReference type="ARBA" id="ARBA00004651"/>
    </source>
</evidence>
<feature type="transmembrane region" description="Helical" evidence="6">
    <location>
        <begin position="242"/>
        <end position="268"/>
    </location>
</feature>
<dbReference type="InterPro" id="IPR002797">
    <property type="entry name" value="Polysacc_synth"/>
</dbReference>
<feature type="transmembrane region" description="Helical" evidence="6">
    <location>
        <begin position="344"/>
        <end position="367"/>
    </location>
</feature>
<evidence type="ECO:0000313" key="8">
    <source>
        <dbReference type="Proteomes" id="UP000230108"/>
    </source>
</evidence>
<dbReference type="Gene3D" id="3.90.550.10">
    <property type="entry name" value="Spore Coat Polysaccharide Biosynthesis Protein SpsA, Chain A"/>
    <property type="match status" value="1"/>
</dbReference>
<keyword evidence="3 6" id="KW-0812">Transmembrane</keyword>
<evidence type="ECO:0000256" key="4">
    <source>
        <dbReference type="ARBA" id="ARBA00022989"/>
    </source>
</evidence>